<sequence>MAWIKPLEVEEANDEAKEIFNDFMRERGNIPNMFRTLAHRPALLKTAFEHFTAVLKTGTVDLKLKEMLGVRVSQLNECAY</sequence>
<dbReference type="Gene3D" id="1.20.1290.10">
    <property type="entry name" value="AhpD-like"/>
    <property type="match status" value="1"/>
</dbReference>
<reference evidence="2 3" key="1">
    <citation type="submission" date="2017-06" db="EMBL/GenBank/DDBJ databases">
        <title>Draft genome sequence of anaerobic fermentative bacterium Anaeromicrobium sediminis DY2726D isolated from West Pacific Ocean sediments.</title>
        <authorList>
            <person name="Zeng X."/>
        </authorList>
    </citation>
    <scope>NUCLEOTIDE SEQUENCE [LARGE SCALE GENOMIC DNA]</scope>
    <source>
        <strain evidence="2 3">DY2726D</strain>
    </source>
</reference>
<comment type="caution">
    <text evidence="2">The sequence shown here is derived from an EMBL/GenBank/DDBJ whole genome shotgun (WGS) entry which is preliminary data.</text>
</comment>
<dbReference type="EMBL" id="NIBG01000003">
    <property type="protein sequence ID" value="PAB60224.1"/>
    <property type="molecule type" value="Genomic_DNA"/>
</dbReference>
<evidence type="ECO:0000313" key="3">
    <source>
        <dbReference type="Proteomes" id="UP000216024"/>
    </source>
</evidence>
<evidence type="ECO:0000259" key="1">
    <source>
        <dbReference type="Pfam" id="PF02627"/>
    </source>
</evidence>
<dbReference type="PANTHER" id="PTHR35446">
    <property type="entry name" value="SI:CH211-175M2.5"/>
    <property type="match status" value="1"/>
</dbReference>
<protein>
    <recommendedName>
        <fullName evidence="1">Carboxymuconolactone decarboxylase-like domain-containing protein</fullName>
    </recommendedName>
</protein>
<evidence type="ECO:0000313" key="2">
    <source>
        <dbReference type="EMBL" id="PAB60224.1"/>
    </source>
</evidence>
<dbReference type="InterPro" id="IPR003779">
    <property type="entry name" value="CMD-like"/>
</dbReference>
<gene>
    <name evidence="2" type="ORF">CCE28_04815</name>
</gene>
<dbReference type="InterPro" id="IPR029032">
    <property type="entry name" value="AhpD-like"/>
</dbReference>
<dbReference type="SUPFAM" id="SSF69118">
    <property type="entry name" value="AhpD-like"/>
    <property type="match status" value="1"/>
</dbReference>
<proteinExistence type="predicted"/>
<organism evidence="2 3">
    <name type="scientific">Anaeromicrobium sediminis</name>
    <dbReference type="NCBI Taxonomy" id="1478221"/>
    <lineage>
        <taxon>Bacteria</taxon>
        <taxon>Bacillati</taxon>
        <taxon>Bacillota</taxon>
        <taxon>Clostridia</taxon>
        <taxon>Peptostreptococcales</taxon>
        <taxon>Thermotaleaceae</taxon>
        <taxon>Anaeromicrobium</taxon>
    </lineage>
</organism>
<accession>A0A267MKV2</accession>
<keyword evidence="3" id="KW-1185">Reference proteome</keyword>
<dbReference type="PANTHER" id="PTHR35446:SF2">
    <property type="entry name" value="CARBOXYMUCONOLACTONE DECARBOXYLASE-LIKE DOMAIN-CONTAINING PROTEIN"/>
    <property type="match status" value="1"/>
</dbReference>
<name>A0A267MKV2_9FIRM</name>
<dbReference type="RefSeq" id="WP_095131534.1">
    <property type="nucleotide sequence ID" value="NZ_NIBG01000003.1"/>
</dbReference>
<dbReference type="Proteomes" id="UP000216024">
    <property type="component" value="Unassembled WGS sequence"/>
</dbReference>
<dbReference type="GO" id="GO:0051920">
    <property type="term" value="F:peroxiredoxin activity"/>
    <property type="evidence" value="ECO:0007669"/>
    <property type="project" value="InterPro"/>
</dbReference>
<feature type="domain" description="Carboxymuconolactone decarboxylase-like" evidence="1">
    <location>
        <begin position="41"/>
        <end position="80"/>
    </location>
</feature>
<dbReference type="Pfam" id="PF02627">
    <property type="entry name" value="CMD"/>
    <property type="match status" value="1"/>
</dbReference>
<dbReference type="OrthoDB" id="9801997at2"/>
<dbReference type="AlphaFoldDB" id="A0A267MKV2"/>